<evidence type="ECO:0000256" key="3">
    <source>
        <dbReference type="ARBA" id="ARBA00022741"/>
    </source>
</evidence>
<evidence type="ECO:0000256" key="4">
    <source>
        <dbReference type="ARBA" id="ARBA00022840"/>
    </source>
</evidence>
<dbReference type="PANTHER" id="PTHR43790">
    <property type="entry name" value="CARBOHYDRATE TRANSPORT ATP-BINDING PROTEIN MG119-RELATED"/>
    <property type="match status" value="1"/>
</dbReference>
<reference evidence="5" key="1">
    <citation type="submission" date="2020-11" db="EMBL/GenBank/DDBJ databases">
        <authorList>
            <person name="Tran Van P."/>
        </authorList>
    </citation>
    <scope>NUCLEOTIDE SEQUENCE</scope>
</reference>
<organism evidence="5">
    <name type="scientific">Cyprideis torosa</name>
    <dbReference type="NCBI Taxonomy" id="163714"/>
    <lineage>
        <taxon>Eukaryota</taxon>
        <taxon>Metazoa</taxon>
        <taxon>Ecdysozoa</taxon>
        <taxon>Arthropoda</taxon>
        <taxon>Crustacea</taxon>
        <taxon>Oligostraca</taxon>
        <taxon>Ostracoda</taxon>
        <taxon>Podocopa</taxon>
        <taxon>Podocopida</taxon>
        <taxon>Cytherocopina</taxon>
        <taxon>Cytheroidea</taxon>
        <taxon>Cytherideidae</taxon>
        <taxon>Cyprideis</taxon>
    </lineage>
</organism>
<dbReference type="PROSITE" id="PS50893">
    <property type="entry name" value="ABC_TRANSPORTER_2"/>
    <property type="match status" value="1"/>
</dbReference>
<name>A0A7R8WSS5_9CRUS</name>
<dbReference type="InterPro" id="IPR003439">
    <property type="entry name" value="ABC_transporter-like_ATP-bd"/>
</dbReference>
<keyword evidence="2" id="KW-0677">Repeat</keyword>
<dbReference type="CDD" id="cd03216">
    <property type="entry name" value="ABC_Carb_Monos_I"/>
    <property type="match status" value="1"/>
</dbReference>
<evidence type="ECO:0000313" key="5">
    <source>
        <dbReference type="EMBL" id="CAD7234421.1"/>
    </source>
</evidence>
<dbReference type="InterPro" id="IPR050107">
    <property type="entry name" value="ABC_carbohydrate_import_ATPase"/>
</dbReference>
<dbReference type="Gene3D" id="3.40.50.300">
    <property type="entry name" value="P-loop containing nucleotide triphosphate hydrolases"/>
    <property type="match status" value="1"/>
</dbReference>
<keyword evidence="4" id="KW-0067">ATP-binding</keyword>
<dbReference type="SUPFAM" id="SSF52540">
    <property type="entry name" value="P-loop containing nucleoside triphosphate hydrolases"/>
    <property type="match status" value="1"/>
</dbReference>
<proteinExistence type="predicted"/>
<dbReference type="GO" id="GO:0005524">
    <property type="term" value="F:ATP binding"/>
    <property type="evidence" value="ECO:0007669"/>
    <property type="project" value="UniProtKB-KW"/>
</dbReference>
<dbReference type="SMART" id="SM00382">
    <property type="entry name" value="AAA"/>
    <property type="match status" value="1"/>
</dbReference>
<dbReference type="GO" id="GO:0016887">
    <property type="term" value="F:ATP hydrolysis activity"/>
    <property type="evidence" value="ECO:0007669"/>
    <property type="project" value="InterPro"/>
</dbReference>
<dbReference type="InterPro" id="IPR017871">
    <property type="entry name" value="ABC_transporter-like_CS"/>
</dbReference>
<gene>
    <name evidence="5" type="ORF">CTOB1V02_LOCUS12237</name>
</gene>
<dbReference type="PROSITE" id="PS00211">
    <property type="entry name" value="ABC_TRANSPORTER_1"/>
    <property type="match status" value="1"/>
</dbReference>
<dbReference type="InterPro" id="IPR027417">
    <property type="entry name" value="P-loop_NTPase"/>
</dbReference>
<dbReference type="OrthoDB" id="6348494at2759"/>
<accession>A0A7R8WSS5</accession>
<evidence type="ECO:0000256" key="1">
    <source>
        <dbReference type="ARBA" id="ARBA00022448"/>
    </source>
</evidence>
<dbReference type="InterPro" id="IPR003593">
    <property type="entry name" value="AAA+_ATPase"/>
</dbReference>
<keyword evidence="3" id="KW-0547">Nucleotide-binding</keyword>
<keyword evidence="1" id="KW-0813">Transport</keyword>
<dbReference type="EMBL" id="OB668654">
    <property type="protein sequence ID" value="CAD7234421.1"/>
    <property type="molecule type" value="Genomic_DNA"/>
</dbReference>
<protein>
    <submittedName>
        <fullName evidence="5">Uncharacterized protein</fullName>
    </submittedName>
</protein>
<dbReference type="PANTHER" id="PTHR43790:SF9">
    <property type="entry name" value="GALACTOFURANOSE TRANSPORTER ATP-BINDING PROTEIN YTFR"/>
    <property type="match status" value="1"/>
</dbReference>
<dbReference type="Pfam" id="PF00005">
    <property type="entry name" value="ABC_tran"/>
    <property type="match status" value="1"/>
</dbReference>
<sequence length="257" mass="28090">MAKTEPLVEMRHISKNFGGLQALSNASLEVYPGEVLGLLGHNGAGKSTMIKILAGAETASEGAIFINGHEAHIKGPNDARALGIETIYQELALCGNLDAPSNLYMGREISNRWGVLNKRAMKDETAQALSKLNIRIKSLDTEVETMSGGQRQAISISRAVHFDTKILIMDEPTAALGMEESKMVMDLTVELKKQGIGIIWISHDIHEVYNFTDRITIMHGGENVVTAPTRNFTEDEIVSMIISGRPVEHHQSTKTEA</sequence>
<dbReference type="AlphaFoldDB" id="A0A7R8WSS5"/>
<evidence type="ECO:0000256" key="2">
    <source>
        <dbReference type="ARBA" id="ARBA00022737"/>
    </source>
</evidence>